<dbReference type="EMBL" id="CP069030">
    <property type="protein sequence ID" value="QRC98091.1"/>
    <property type="molecule type" value="Genomic_DNA"/>
</dbReference>
<gene>
    <name evidence="1" type="ORF">JI435_411430</name>
</gene>
<protein>
    <submittedName>
        <fullName evidence="1">Uncharacterized protein</fullName>
    </submittedName>
</protein>
<keyword evidence="2" id="KW-1185">Reference proteome</keyword>
<accession>A0A7U2F434</accession>
<name>A0A7U2F434_PHANO</name>
<evidence type="ECO:0000313" key="2">
    <source>
        <dbReference type="Proteomes" id="UP000663193"/>
    </source>
</evidence>
<dbReference type="VEuPathDB" id="FungiDB:JI435_411430"/>
<sequence length="47" mass="5485">MHIPKLMAKLHFVTEQNKKPFSHVQRLQIGIQFDKKASDGYITNDKC</sequence>
<dbReference type="Proteomes" id="UP000663193">
    <property type="component" value="Chromosome 8"/>
</dbReference>
<evidence type="ECO:0000313" key="1">
    <source>
        <dbReference type="EMBL" id="QRC98091.1"/>
    </source>
</evidence>
<organism evidence="1 2">
    <name type="scientific">Phaeosphaeria nodorum (strain SN15 / ATCC MYA-4574 / FGSC 10173)</name>
    <name type="common">Glume blotch fungus</name>
    <name type="synonym">Parastagonospora nodorum</name>
    <dbReference type="NCBI Taxonomy" id="321614"/>
    <lineage>
        <taxon>Eukaryota</taxon>
        <taxon>Fungi</taxon>
        <taxon>Dikarya</taxon>
        <taxon>Ascomycota</taxon>
        <taxon>Pezizomycotina</taxon>
        <taxon>Dothideomycetes</taxon>
        <taxon>Pleosporomycetidae</taxon>
        <taxon>Pleosporales</taxon>
        <taxon>Pleosporineae</taxon>
        <taxon>Phaeosphaeriaceae</taxon>
        <taxon>Parastagonospora</taxon>
    </lineage>
</organism>
<dbReference type="AlphaFoldDB" id="A0A7U2F434"/>
<reference evidence="2" key="1">
    <citation type="journal article" date="2021" name="BMC Genomics">
        <title>Chromosome-level genome assembly and manually-curated proteome of model necrotroph Parastagonospora nodorum Sn15 reveals a genome-wide trove of candidate effector homologs, and redundancy of virulence-related functions within an accessory chromosome.</title>
        <authorList>
            <person name="Bertazzoni S."/>
            <person name="Jones D.A.B."/>
            <person name="Phan H.T."/>
            <person name="Tan K.-C."/>
            <person name="Hane J.K."/>
        </authorList>
    </citation>
    <scope>NUCLEOTIDE SEQUENCE [LARGE SCALE GENOMIC DNA]</scope>
    <source>
        <strain evidence="2">SN15 / ATCC MYA-4574 / FGSC 10173)</strain>
    </source>
</reference>
<proteinExistence type="predicted"/>